<sequence>MTSTILPNPTMARSDEEGWDHVDWSELTYSSLTPSLKEVAAACVQEYDAAQLIQSAARRMLARRCREAGAVVQDPPPLAAPRSTPAVGPTVMLSMSCLLLAVLVQSLRSPHAVIAVPKPPLLLQPPPDSWMALVEVPSFAPMNMLEPPKDGSPRPLWWWLLTALVAVYYVWGTQESGKPLLMKGTHATDSNDAPCGVSSVKSIPRKRRAVKMAPKEVGMELLVHLREQHPTKLSWNEFQKAVAERGLSQTTISNLYHIHKEMMAHKLLVHLREQHPSKLSWNEFQKAVAKQGLSKTTISNLYHIHKEMMAHKLLVHLREQYPTKLSWNAFQKAVAKRGLSRATIRNLYHIHILSY</sequence>
<keyword evidence="2" id="KW-1185">Reference proteome</keyword>
<dbReference type="AlphaFoldDB" id="A0AB34IT81"/>
<evidence type="ECO:0000313" key="1">
    <source>
        <dbReference type="EMBL" id="KAL1507070.1"/>
    </source>
</evidence>
<evidence type="ECO:0000313" key="2">
    <source>
        <dbReference type="Proteomes" id="UP001515480"/>
    </source>
</evidence>
<protein>
    <submittedName>
        <fullName evidence="1">Uncharacterized protein</fullName>
    </submittedName>
</protein>
<reference evidence="1 2" key="1">
    <citation type="journal article" date="2024" name="Science">
        <title>Giant polyketide synthase enzymes in the biosynthesis of giant marine polyether toxins.</title>
        <authorList>
            <person name="Fallon T.R."/>
            <person name="Shende V.V."/>
            <person name="Wierzbicki I.H."/>
            <person name="Pendleton A.L."/>
            <person name="Watervoot N.F."/>
            <person name="Auber R.P."/>
            <person name="Gonzalez D.J."/>
            <person name="Wisecaver J.H."/>
            <person name="Moore B.S."/>
        </authorList>
    </citation>
    <scope>NUCLEOTIDE SEQUENCE [LARGE SCALE GENOMIC DNA]</scope>
    <source>
        <strain evidence="1 2">12B1</strain>
    </source>
</reference>
<gene>
    <name evidence="1" type="ORF">AB1Y20_007931</name>
</gene>
<dbReference type="Proteomes" id="UP001515480">
    <property type="component" value="Unassembled WGS sequence"/>
</dbReference>
<name>A0AB34IT81_PRYPA</name>
<organism evidence="1 2">
    <name type="scientific">Prymnesium parvum</name>
    <name type="common">Toxic golden alga</name>
    <dbReference type="NCBI Taxonomy" id="97485"/>
    <lineage>
        <taxon>Eukaryota</taxon>
        <taxon>Haptista</taxon>
        <taxon>Haptophyta</taxon>
        <taxon>Prymnesiophyceae</taxon>
        <taxon>Prymnesiales</taxon>
        <taxon>Prymnesiaceae</taxon>
        <taxon>Prymnesium</taxon>
    </lineage>
</organism>
<dbReference type="EMBL" id="JBGBPQ010000018">
    <property type="protein sequence ID" value="KAL1507070.1"/>
    <property type="molecule type" value="Genomic_DNA"/>
</dbReference>
<proteinExistence type="predicted"/>
<comment type="caution">
    <text evidence="1">The sequence shown here is derived from an EMBL/GenBank/DDBJ whole genome shotgun (WGS) entry which is preliminary data.</text>
</comment>
<accession>A0AB34IT81</accession>